<dbReference type="Pfam" id="PF03631">
    <property type="entry name" value="Virul_fac_BrkB"/>
    <property type="match status" value="1"/>
</dbReference>
<evidence type="ECO:0000256" key="2">
    <source>
        <dbReference type="ARBA" id="ARBA00022475"/>
    </source>
</evidence>
<evidence type="ECO:0000313" key="9">
    <source>
        <dbReference type="Proteomes" id="UP000679284"/>
    </source>
</evidence>
<dbReference type="Proteomes" id="UP000679284">
    <property type="component" value="Chromosome"/>
</dbReference>
<organism evidence="8 9">
    <name type="scientific">Falsirhodobacter algicola</name>
    <dbReference type="NCBI Taxonomy" id="2692330"/>
    <lineage>
        <taxon>Bacteria</taxon>
        <taxon>Pseudomonadati</taxon>
        <taxon>Pseudomonadota</taxon>
        <taxon>Alphaproteobacteria</taxon>
        <taxon>Rhodobacterales</taxon>
        <taxon>Paracoccaceae</taxon>
        <taxon>Falsirhodobacter</taxon>
    </lineage>
</organism>
<dbReference type="PANTHER" id="PTHR30213:SF0">
    <property type="entry name" value="UPF0761 MEMBRANE PROTEIN YIHY"/>
    <property type="match status" value="1"/>
</dbReference>
<dbReference type="NCBIfam" id="TIGR00765">
    <property type="entry name" value="yihY_not_rbn"/>
    <property type="match status" value="1"/>
</dbReference>
<feature type="transmembrane region" description="Helical" evidence="7">
    <location>
        <begin position="117"/>
        <end position="136"/>
    </location>
</feature>
<evidence type="ECO:0000313" key="8">
    <source>
        <dbReference type="EMBL" id="QUS35168.1"/>
    </source>
</evidence>
<feature type="transmembrane region" description="Helical" evidence="7">
    <location>
        <begin position="235"/>
        <end position="257"/>
    </location>
</feature>
<proteinExistence type="predicted"/>
<keyword evidence="5 7" id="KW-0472">Membrane</keyword>
<dbReference type="KEGG" id="fap:GR316_02090"/>
<dbReference type="PANTHER" id="PTHR30213">
    <property type="entry name" value="INNER MEMBRANE PROTEIN YHJD"/>
    <property type="match status" value="1"/>
</dbReference>
<evidence type="ECO:0000256" key="5">
    <source>
        <dbReference type="ARBA" id="ARBA00023136"/>
    </source>
</evidence>
<dbReference type="PIRSF" id="PIRSF035875">
    <property type="entry name" value="RNase_BN"/>
    <property type="match status" value="1"/>
</dbReference>
<gene>
    <name evidence="8" type="ORF">GR316_02090</name>
</gene>
<feature type="transmembrane region" description="Helical" evidence="7">
    <location>
        <begin position="48"/>
        <end position="77"/>
    </location>
</feature>
<keyword evidence="2" id="KW-1003">Cell membrane</keyword>
<feature type="region of interest" description="Disordered" evidence="6">
    <location>
        <begin position="1"/>
        <end position="23"/>
    </location>
</feature>
<keyword evidence="3 7" id="KW-0812">Transmembrane</keyword>
<reference evidence="8" key="1">
    <citation type="submission" date="2020-01" db="EMBL/GenBank/DDBJ databases">
        <authorList>
            <person name="Yang Y."/>
            <person name="Kwon Y.M."/>
        </authorList>
    </citation>
    <scope>NUCLEOTIDE SEQUENCE</scope>
    <source>
        <strain evidence="8">PG104</strain>
    </source>
</reference>
<feature type="transmembrane region" description="Helical" evidence="7">
    <location>
        <begin position="157"/>
        <end position="183"/>
    </location>
</feature>
<keyword evidence="9" id="KW-1185">Reference proteome</keyword>
<sequence length="326" mass="35147">MPTSTTRTPVSETDPPVGRSASSPVEIPARGWWQIAKRVIGAVMEDRVLAVAAGMTFFLLLAFVPSITAFVSIYGLFADRATVTNHMALLAEVLPEQSLSIVNDQVTRIASTDATTMTFASIFSLLVAMWSANGGVKAMIEALNVAYNEREKRSYVMLNLISMTMMIGGVILILVMIAAVAVLPAVLSFLSIETGGGQTSALLIRWPVIFLVMMATLAGLYRFGPSRRSARWRWISPGAVFASVALVIFSVAFSIYASNFANFNETYGSLGALMGLLMWLWLSSVIVLVGAEINSETEKQVSDDSTVGPDRPMGEREAHAADVIAH</sequence>
<dbReference type="RefSeq" id="WP_211784416.1">
    <property type="nucleotide sequence ID" value="NZ_CP047289.1"/>
</dbReference>
<feature type="transmembrane region" description="Helical" evidence="7">
    <location>
        <begin position="203"/>
        <end position="223"/>
    </location>
</feature>
<feature type="compositionally biased region" description="Polar residues" evidence="6">
    <location>
        <begin position="1"/>
        <end position="11"/>
    </location>
</feature>
<evidence type="ECO:0000256" key="1">
    <source>
        <dbReference type="ARBA" id="ARBA00004651"/>
    </source>
</evidence>
<dbReference type="EMBL" id="CP047289">
    <property type="protein sequence ID" value="QUS35168.1"/>
    <property type="molecule type" value="Genomic_DNA"/>
</dbReference>
<dbReference type="InterPro" id="IPR017039">
    <property type="entry name" value="Virul_fac_BrkB"/>
</dbReference>
<dbReference type="AlphaFoldDB" id="A0A8J8MRW1"/>
<evidence type="ECO:0000256" key="7">
    <source>
        <dbReference type="SAM" id="Phobius"/>
    </source>
</evidence>
<protein>
    <submittedName>
        <fullName evidence="8">YihY family inner membrane protein</fullName>
    </submittedName>
</protein>
<name>A0A8J8MRW1_9RHOB</name>
<comment type="subcellular location">
    <subcellularLocation>
        <location evidence="1">Cell membrane</location>
        <topology evidence="1">Multi-pass membrane protein</topology>
    </subcellularLocation>
</comment>
<evidence type="ECO:0000256" key="4">
    <source>
        <dbReference type="ARBA" id="ARBA00022989"/>
    </source>
</evidence>
<feature type="region of interest" description="Disordered" evidence="6">
    <location>
        <begin position="299"/>
        <end position="326"/>
    </location>
</feature>
<feature type="compositionally biased region" description="Basic and acidic residues" evidence="6">
    <location>
        <begin position="312"/>
        <end position="326"/>
    </location>
</feature>
<dbReference type="GO" id="GO:0005886">
    <property type="term" value="C:plasma membrane"/>
    <property type="evidence" value="ECO:0007669"/>
    <property type="project" value="UniProtKB-SubCell"/>
</dbReference>
<accession>A0A8J8MRW1</accession>
<feature type="transmembrane region" description="Helical" evidence="7">
    <location>
        <begin position="269"/>
        <end position="291"/>
    </location>
</feature>
<keyword evidence="4 7" id="KW-1133">Transmembrane helix</keyword>
<evidence type="ECO:0000256" key="6">
    <source>
        <dbReference type="SAM" id="MobiDB-lite"/>
    </source>
</evidence>
<evidence type="ECO:0000256" key="3">
    <source>
        <dbReference type="ARBA" id="ARBA00022692"/>
    </source>
</evidence>